<evidence type="ECO:0000313" key="9">
    <source>
        <dbReference type="RefSeq" id="XP_026634187.1"/>
    </source>
</evidence>
<keyword evidence="6" id="KW-0732">Signal</keyword>
<dbReference type="PANTHER" id="PTHR48078:SF16">
    <property type="entry name" value="SERINE DEHYDRATASE-LIKE"/>
    <property type="match status" value="1"/>
</dbReference>
<feature type="chain" id="PRO_5046726096" description="L-serine deaminase" evidence="6">
    <location>
        <begin position="24"/>
        <end position="348"/>
    </location>
</feature>
<dbReference type="PANTHER" id="PTHR48078">
    <property type="entry name" value="THREONINE DEHYDRATASE, MITOCHONDRIAL-RELATED"/>
    <property type="match status" value="1"/>
</dbReference>
<dbReference type="Proteomes" id="UP000694915">
    <property type="component" value="Unplaced"/>
</dbReference>
<evidence type="ECO:0000256" key="6">
    <source>
        <dbReference type="SAM" id="SignalP"/>
    </source>
</evidence>
<dbReference type="InterPro" id="IPR001926">
    <property type="entry name" value="TrpB-like_PALP"/>
</dbReference>
<keyword evidence="3" id="KW-0456">Lyase</keyword>
<comment type="cofactor">
    <cofactor evidence="1">
        <name>pyridoxal 5'-phosphate</name>
        <dbReference type="ChEBI" id="CHEBI:597326"/>
    </cofactor>
</comment>
<feature type="signal peptide" evidence="6">
    <location>
        <begin position="1"/>
        <end position="23"/>
    </location>
</feature>
<dbReference type="GeneID" id="101997056"/>
<organism evidence="8 9">
    <name type="scientific">Microtus ochrogaster</name>
    <name type="common">Prairie vole</name>
    <dbReference type="NCBI Taxonomy" id="79684"/>
    <lineage>
        <taxon>Eukaryota</taxon>
        <taxon>Metazoa</taxon>
        <taxon>Chordata</taxon>
        <taxon>Craniata</taxon>
        <taxon>Vertebrata</taxon>
        <taxon>Euteleostomi</taxon>
        <taxon>Mammalia</taxon>
        <taxon>Eutheria</taxon>
        <taxon>Euarchontoglires</taxon>
        <taxon>Glires</taxon>
        <taxon>Rodentia</taxon>
        <taxon>Myomorpha</taxon>
        <taxon>Muroidea</taxon>
        <taxon>Cricetidae</taxon>
        <taxon>Arvicolinae</taxon>
        <taxon>Microtus</taxon>
    </lineage>
</organism>
<dbReference type="SUPFAM" id="SSF53686">
    <property type="entry name" value="Tryptophan synthase beta subunit-like PLP-dependent enzymes"/>
    <property type="match status" value="1"/>
</dbReference>
<evidence type="ECO:0000259" key="7">
    <source>
        <dbReference type="Pfam" id="PF00291"/>
    </source>
</evidence>
<gene>
    <name evidence="9" type="primary">Sdsl</name>
</gene>
<evidence type="ECO:0000256" key="1">
    <source>
        <dbReference type="ARBA" id="ARBA00001933"/>
    </source>
</evidence>
<reference evidence="9" key="1">
    <citation type="submission" date="2025-08" db="UniProtKB">
        <authorList>
            <consortium name="RefSeq"/>
        </authorList>
    </citation>
    <scope>IDENTIFICATION</scope>
</reference>
<sequence length="348" mass="36583">MAESSRSLLLLSVFCFFFSSFSSLSRPYRSLGNILTPEAVTGEEVAFSDWVDVDQVSPSASSGADTQVICREVGAGRHVKSEELLPPLLPGGNAGIAAAYSARKLGIPVTIVLPENTSTQVVRRLEGEGAEVQLAGKVWDEANIKAQELATRDGWVNVSPFDHPLIWEGHASLVRELKESLGSPPGAVVLAVGGGGLLAGVTAGLLEVGWQHVPIIAMETRGAHSFNAALQAGRLVTLPDITSVARSLGAKRVAARTLECAKECEILSEVVEDQEAVKAVQRFLDDERILVEPACGAALAAIYSGILGRLQAEGRLGPALASIVVIVCGGNNISSQQLQDLKTQLGCS</sequence>
<dbReference type="Pfam" id="PF00291">
    <property type="entry name" value="PALP"/>
    <property type="match status" value="1"/>
</dbReference>
<protein>
    <recommendedName>
        <fullName evidence="4">L-serine deaminase</fullName>
    </recommendedName>
    <alternativeName>
        <fullName evidence="5">L-threonine dehydratase</fullName>
    </alternativeName>
</protein>
<dbReference type="InterPro" id="IPR036052">
    <property type="entry name" value="TrpB-like_PALP_sf"/>
</dbReference>
<keyword evidence="8" id="KW-1185">Reference proteome</keyword>
<dbReference type="Gene3D" id="3.40.50.1100">
    <property type="match status" value="2"/>
</dbReference>
<evidence type="ECO:0000313" key="8">
    <source>
        <dbReference type="Proteomes" id="UP000694915"/>
    </source>
</evidence>
<evidence type="ECO:0000256" key="3">
    <source>
        <dbReference type="ARBA" id="ARBA00023239"/>
    </source>
</evidence>
<evidence type="ECO:0000256" key="5">
    <source>
        <dbReference type="ARBA" id="ARBA00042605"/>
    </source>
</evidence>
<keyword evidence="2" id="KW-0663">Pyridoxal phosphate</keyword>
<evidence type="ECO:0000256" key="2">
    <source>
        <dbReference type="ARBA" id="ARBA00022898"/>
    </source>
</evidence>
<feature type="domain" description="Tryptophan synthase beta chain-like PALP" evidence="7">
    <location>
        <begin position="91"/>
        <end position="329"/>
    </location>
</feature>
<dbReference type="RefSeq" id="XP_026634187.1">
    <property type="nucleotide sequence ID" value="XM_026778386.1"/>
</dbReference>
<evidence type="ECO:0000256" key="4">
    <source>
        <dbReference type="ARBA" id="ARBA00041766"/>
    </source>
</evidence>
<proteinExistence type="predicted"/>
<name>A0ABM1TWS5_MICOH</name>
<accession>A0ABM1TWS5</accession>
<dbReference type="InterPro" id="IPR050147">
    <property type="entry name" value="Ser/Thr_Dehydratase"/>
</dbReference>